<dbReference type="InterPro" id="IPR025110">
    <property type="entry name" value="AMP-bd_C"/>
</dbReference>
<name>A0ABY8KGV6_9BACI</name>
<dbReference type="InterPro" id="IPR000873">
    <property type="entry name" value="AMP-dep_synth/lig_dom"/>
</dbReference>
<evidence type="ECO:0000259" key="3">
    <source>
        <dbReference type="Pfam" id="PF00501"/>
    </source>
</evidence>
<sequence length="499" mass="56228">MTLADLFYKTAQLNGDKIAIWCEGESITYKELAKLTSQYANFLLENEVVYGEHIGIPMYNNIISVALMLAAANNGITLVPINPTLPEAAIIQAFEASDVKHIIANARFFEKNKNLYLQGRSFCLDAYMEGKTSLLNVDQQSSLRPYNEKVNGKETFIITLTSGSTGTPKPILLTQENKNKRIVAHYDLYKVTKKDRVLAATPLYHSLAERLVLMPLLIGGTCILMARFTPTRWLKIVKEQQVTFTIAVSAQLTQINHHLMEVPQDDMNSLRCLVSSSALLEGNVRKELIERLQCDFYEMYGTSETSTMTSINFKESLSKQNSVGKPLKDATIKIINDDFKETKTYEIGEIACRTLLMCEGYYKKMDLFEESVAGGYFKTGDLGYVDEDGYLYFAGRKKELIITGGINVYPTDVDKVISSLPEIEECASFSYPDEKLGEVVAVAIVLKKDNELSARDIQRYCSKKLADYQQPQKIFFVKDLPKNAMGKLLRTQIINHITE</sequence>
<dbReference type="EMBL" id="CP122283">
    <property type="protein sequence ID" value="WGF37668.1"/>
    <property type="molecule type" value="Genomic_DNA"/>
</dbReference>
<keyword evidence="6" id="KW-1185">Reference proteome</keyword>
<protein>
    <submittedName>
        <fullName evidence="5">Class I adenylate-forming enzyme family protein</fullName>
    </submittedName>
</protein>
<dbReference type="Gene3D" id="3.40.50.12780">
    <property type="entry name" value="N-terminal domain of ligase-like"/>
    <property type="match status" value="1"/>
</dbReference>
<dbReference type="PANTHER" id="PTHR43201:SF5">
    <property type="entry name" value="MEDIUM-CHAIN ACYL-COA LIGASE ACSF2, MITOCHONDRIAL"/>
    <property type="match status" value="1"/>
</dbReference>
<evidence type="ECO:0000259" key="4">
    <source>
        <dbReference type="Pfam" id="PF13193"/>
    </source>
</evidence>
<dbReference type="InterPro" id="IPR042099">
    <property type="entry name" value="ANL_N_sf"/>
</dbReference>
<dbReference type="PANTHER" id="PTHR43201">
    <property type="entry name" value="ACYL-COA SYNTHETASE"/>
    <property type="match status" value="1"/>
</dbReference>
<reference evidence="5 6" key="1">
    <citation type="submission" date="2023-04" db="EMBL/GenBank/DDBJ databases">
        <title>Genomic of Lysinibacillus capsici TSBLM.</title>
        <authorList>
            <person name="Hu X.S."/>
            <person name="Yu C.H."/>
        </authorList>
    </citation>
    <scope>NUCLEOTIDE SEQUENCE [LARGE SCALE GENOMIC DNA]</scope>
    <source>
        <strain evidence="5 6">TSBLM</strain>
    </source>
</reference>
<dbReference type="InterPro" id="IPR020845">
    <property type="entry name" value="AMP-binding_CS"/>
</dbReference>
<evidence type="ECO:0000313" key="5">
    <source>
        <dbReference type="EMBL" id="WGF37668.1"/>
    </source>
</evidence>
<feature type="domain" description="AMP-binding enzyme C-terminal" evidence="4">
    <location>
        <begin position="413"/>
        <end position="487"/>
    </location>
</feature>
<proteinExistence type="inferred from homology"/>
<keyword evidence="2" id="KW-0436">Ligase</keyword>
<evidence type="ECO:0000313" key="6">
    <source>
        <dbReference type="Proteomes" id="UP001244564"/>
    </source>
</evidence>
<gene>
    <name evidence="5" type="ORF">QBO96_18415</name>
</gene>
<accession>A0ABY8KGV6</accession>
<dbReference type="Pfam" id="PF13193">
    <property type="entry name" value="AMP-binding_C"/>
    <property type="match status" value="1"/>
</dbReference>
<dbReference type="PROSITE" id="PS00455">
    <property type="entry name" value="AMP_BINDING"/>
    <property type="match status" value="1"/>
</dbReference>
<dbReference type="Proteomes" id="UP001244564">
    <property type="component" value="Chromosome"/>
</dbReference>
<organism evidence="5 6">
    <name type="scientific">Lysinibacillus capsici</name>
    <dbReference type="NCBI Taxonomy" id="2115968"/>
    <lineage>
        <taxon>Bacteria</taxon>
        <taxon>Bacillati</taxon>
        <taxon>Bacillota</taxon>
        <taxon>Bacilli</taxon>
        <taxon>Bacillales</taxon>
        <taxon>Bacillaceae</taxon>
        <taxon>Lysinibacillus</taxon>
    </lineage>
</organism>
<feature type="domain" description="AMP-dependent synthetase/ligase" evidence="3">
    <location>
        <begin position="8"/>
        <end position="362"/>
    </location>
</feature>
<comment type="similarity">
    <text evidence="1">Belongs to the ATP-dependent AMP-binding enzyme family.</text>
</comment>
<evidence type="ECO:0000256" key="2">
    <source>
        <dbReference type="ARBA" id="ARBA00022598"/>
    </source>
</evidence>
<dbReference type="InterPro" id="IPR045851">
    <property type="entry name" value="AMP-bd_C_sf"/>
</dbReference>
<dbReference type="RefSeq" id="WP_279493962.1">
    <property type="nucleotide sequence ID" value="NZ_CP122283.1"/>
</dbReference>
<dbReference type="SUPFAM" id="SSF56801">
    <property type="entry name" value="Acetyl-CoA synthetase-like"/>
    <property type="match status" value="1"/>
</dbReference>
<dbReference type="Gene3D" id="3.30.300.30">
    <property type="match status" value="1"/>
</dbReference>
<dbReference type="Pfam" id="PF00501">
    <property type="entry name" value="AMP-binding"/>
    <property type="match status" value="1"/>
</dbReference>
<evidence type="ECO:0000256" key="1">
    <source>
        <dbReference type="ARBA" id="ARBA00006432"/>
    </source>
</evidence>